<protein>
    <submittedName>
        <fullName evidence="1">Uncharacterized protein</fullName>
    </submittedName>
</protein>
<accession>A0A137NSD3</accession>
<proteinExistence type="predicted"/>
<evidence type="ECO:0000313" key="2">
    <source>
        <dbReference type="Proteomes" id="UP000070444"/>
    </source>
</evidence>
<evidence type="ECO:0000313" key="1">
    <source>
        <dbReference type="EMBL" id="KXN65665.1"/>
    </source>
</evidence>
<reference evidence="1 2" key="1">
    <citation type="journal article" date="2015" name="Genome Biol. Evol.">
        <title>Phylogenomic analyses indicate that early fungi evolved digesting cell walls of algal ancestors of land plants.</title>
        <authorList>
            <person name="Chang Y."/>
            <person name="Wang S."/>
            <person name="Sekimoto S."/>
            <person name="Aerts A.L."/>
            <person name="Choi C."/>
            <person name="Clum A."/>
            <person name="LaButti K.M."/>
            <person name="Lindquist E.A."/>
            <person name="Yee Ngan C."/>
            <person name="Ohm R.A."/>
            <person name="Salamov A.A."/>
            <person name="Grigoriev I.V."/>
            <person name="Spatafora J.W."/>
            <person name="Berbee M.L."/>
        </authorList>
    </citation>
    <scope>NUCLEOTIDE SEQUENCE [LARGE SCALE GENOMIC DNA]</scope>
    <source>
        <strain evidence="1 2">NRRL 28638</strain>
    </source>
</reference>
<sequence>MKFPTQLVTIVITPTDQAQNSDAINFVNSQISSVDASLPTAQVQRAISFVDRQINQASAIGISTIIIGIDNNGGNTFAGSLGTQPTPTDSFNNNFATPIDGSSETSKSFGNSNSGSNVFNSASTSTSISSSNSGSQITSPVKYTYFVSSIAFTLIGNYLL</sequence>
<gene>
    <name evidence="1" type="ORF">CONCODRAFT_12682</name>
</gene>
<dbReference type="Proteomes" id="UP000070444">
    <property type="component" value="Unassembled WGS sequence"/>
</dbReference>
<dbReference type="EMBL" id="KQ964835">
    <property type="protein sequence ID" value="KXN65665.1"/>
    <property type="molecule type" value="Genomic_DNA"/>
</dbReference>
<name>A0A137NSD3_CONC2</name>
<organism evidence="1 2">
    <name type="scientific">Conidiobolus coronatus (strain ATCC 28846 / CBS 209.66 / NRRL 28638)</name>
    <name type="common">Delacroixia coronata</name>
    <dbReference type="NCBI Taxonomy" id="796925"/>
    <lineage>
        <taxon>Eukaryota</taxon>
        <taxon>Fungi</taxon>
        <taxon>Fungi incertae sedis</taxon>
        <taxon>Zoopagomycota</taxon>
        <taxon>Entomophthoromycotina</taxon>
        <taxon>Entomophthoromycetes</taxon>
        <taxon>Entomophthorales</taxon>
        <taxon>Ancylistaceae</taxon>
        <taxon>Conidiobolus</taxon>
    </lineage>
</organism>
<keyword evidence="2" id="KW-1185">Reference proteome</keyword>
<dbReference type="AlphaFoldDB" id="A0A137NSD3"/>